<gene>
    <name evidence="2" type="ORF">N8I77_005395</name>
</gene>
<keyword evidence="3" id="KW-1185">Reference proteome</keyword>
<dbReference type="EMBL" id="JAUJFL010000003">
    <property type="protein sequence ID" value="KAK2606661.1"/>
    <property type="molecule type" value="Genomic_DNA"/>
</dbReference>
<feature type="chain" id="PRO_5041914559" evidence="1">
    <location>
        <begin position="21"/>
        <end position="165"/>
    </location>
</feature>
<keyword evidence="1" id="KW-0732">Signal</keyword>
<dbReference type="AlphaFoldDB" id="A0AAD9SEH7"/>
<name>A0AAD9SEH7_PHOAM</name>
<proteinExistence type="predicted"/>
<protein>
    <submittedName>
        <fullName evidence="2">Uncharacterized protein</fullName>
    </submittedName>
</protein>
<accession>A0AAD9SEH7</accession>
<evidence type="ECO:0000256" key="1">
    <source>
        <dbReference type="SAM" id="SignalP"/>
    </source>
</evidence>
<sequence>MLPEGKTIFMALILTYCAAAAPVHIAQPVQVQAVIDALKAQLKADNIPDAPAIVDEAEAALKADGALNAETIARLNDEIQARNRTRSLVIHQNLFVLTNEGGSSIESIAGDTIKYLISKGVIQKPDHDVAGSGAVVLDAEIVKHVLISAYTCPDGSQAKWCCVIL</sequence>
<feature type="signal peptide" evidence="1">
    <location>
        <begin position="1"/>
        <end position="20"/>
    </location>
</feature>
<dbReference type="Proteomes" id="UP001265746">
    <property type="component" value="Unassembled WGS sequence"/>
</dbReference>
<comment type="caution">
    <text evidence="2">The sequence shown here is derived from an EMBL/GenBank/DDBJ whole genome shotgun (WGS) entry which is preliminary data.</text>
</comment>
<evidence type="ECO:0000313" key="2">
    <source>
        <dbReference type="EMBL" id="KAK2606661.1"/>
    </source>
</evidence>
<reference evidence="2" key="1">
    <citation type="submission" date="2023-06" db="EMBL/GenBank/DDBJ databases">
        <authorList>
            <person name="Noh H."/>
        </authorList>
    </citation>
    <scope>NUCLEOTIDE SEQUENCE</scope>
    <source>
        <strain evidence="2">DUCC20226</strain>
    </source>
</reference>
<evidence type="ECO:0000313" key="3">
    <source>
        <dbReference type="Proteomes" id="UP001265746"/>
    </source>
</evidence>
<organism evidence="2 3">
    <name type="scientific">Phomopsis amygdali</name>
    <name type="common">Fusicoccum amygdali</name>
    <dbReference type="NCBI Taxonomy" id="1214568"/>
    <lineage>
        <taxon>Eukaryota</taxon>
        <taxon>Fungi</taxon>
        <taxon>Dikarya</taxon>
        <taxon>Ascomycota</taxon>
        <taxon>Pezizomycotina</taxon>
        <taxon>Sordariomycetes</taxon>
        <taxon>Sordariomycetidae</taxon>
        <taxon>Diaporthales</taxon>
        <taxon>Diaporthaceae</taxon>
        <taxon>Diaporthe</taxon>
    </lineage>
</organism>